<dbReference type="AlphaFoldDB" id="A0A7W9E7N4"/>
<protein>
    <recommendedName>
        <fullName evidence="3">Peptidase M1 membrane alanine aminopeptidase domain-containing protein</fullName>
    </recommendedName>
</protein>
<dbReference type="PANTHER" id="PTHR11533:SF174">
    <property type="entry name" value="PUROMYCIN-SENSITIVE AMINOPEPTIDASE-RELATED"/>
    <property type="match status" value="1"/>
</dbReference>
<dbReference type="InterPro" id="IPR014782">
    <property type="entry name" value="Peptidase_M1_dom"/>
</dbReference>
<dbReference type="PANTHER" id="PTHR11533">
    <property type="entry name" value="PROTEASE M1 ZINC METALLOPROTEASE"/>
    <property type="match status" value="1"/>
</dbReference>
<dbReference type="GO" id="GO:0005737">
    <property type="term" value="C:cytoplasm"/>
    <property type="evidence" value="ECO:0007669"/>
    <property type="project" value="TreeGrafter"/>
</dbReference>
<feature type="signal peptide" evidence="2">
    <location>
        <begin position="1"/>
        <end position="22"/>
    </location>
</feature>
<dbReference type="OrthoDB" id="9814383at2"/>
<feature type="region of interest" description="Disordered" evidence="1">
    <location>
        <begin position="604"/>
        <end position="625"/>
    </location>
</feature>
<evidence type="ECO:0000313" key="4">
    <source>
        <dbReference type="EMBL" id="MBB5661178.1"/>
    </source>
</evidence>
<gene>
    <name evidence="4" type="ORF">FHS65_001937</name>
</gene>
<dbReference type="Pfam" id="PF01433">
    <property type="entry name" value="Peptidase_M1"/>
    <property type="match status" value="1"/>
</dbReference>
<dbReference type="CDD" id="cd09604">
    <property type="entry name" value="M1_APN_like"/>
    <property type="match status" value="1"/>
</dbReference>
<dbReference type="GO" id="GO:0043171">
    <property type="term" value="P:peptide catabolic process"/>
    <property type="evidence" value="ECO:0007669"/>
    <property type="project" value="TreeGrafter"/>
</dbReference>
<evidence type="ECO:0000256" key="2">
    <source>
        <dbReference type="SAM" id="SignalP"/>
    </source>
</evidence>
<dbReference type="SUPFAM" id="SSF55486">
    <property type="entry name" value="Metalloproteases ('zincins'), catalytic domain"/>
    <property type="match status" value="1"/>
</dbReference>
<evidence type="ECO:0000256" key="1">
    <source>
        <dbReference type="SAM" id="MobiDB-lite"/>
    </source>
</evidence>
<organism evidence="4 5">
    <name type="scientific">Brevundimonas halotolerans</name>
    <dbReference type="NCBI Taxonomy" id="69670"/>
    <lineage>
        <taxon>Bacteria</taxon>
        <taxon>Pseudomonadati</taxon>
        <taxon>Pseudomonadota</taxon>
        <taxon>Alphaproteobacteria</taxon>
        <taxon>Caulobacterales</taxon>
        <taxon>Caulobacteraceae</taxon>
        <taxon>Brevundimonas</taxon>
    </lineage>
</organism>
<accession>A0A7W9E7N4</accession>
<dbReference type="GO" id="GO:0042277">
    <property type="term" value="F:peptide binding"/>
    <property type="evidence" value="ECO:0007669"/>
    <property type="project" value="TreeGrafter"/>
</dbReference>
<dbReference type="GO" id="GO:0016020">
    <property type="term" value="C:membrane"/>
    <property type="evidence" value="ECO:0007669"/>
    <property type="project" value="TreeGrafter"/>
</dbReference>
<keyword evidence="2" id="KW-0732">Signal</keyword>
<feature type="chain" id="PRO_5031429002" description="Peptidase M1 membrane alanine aminopeptidase domain-containing protein" evidence="2">
    <location>
        <begin position="23"/>
        <end position="770"/>
    </location>
</feature>
<dbReference type="InterPro" id="IPR027268">
    <property type="entry name" value="Peptidase_M4/M1_CTD_sf"/>
</dbReference>
<dbReference type="InterPro" id="IPR050344">
    <property type="entry name" value="Peptidase_M1_aminopeptidases"/>
</dbReference>
<dbReference type="GO" id="GO:0005615">
    <property type="term" value="C:extracellular space"/>
    <property type="evidence" value="ECO:0007669"/>
    <property type="project" value="TreeGrafter"/>
</dbReference>
<reference evidence="4 5" key="1">
    <citation type="submission" date="2020-08" db="EMBL/GenBank/DDBJ databases">
        <title>Genomic Encyclopedia of Type Strains, Phase IV (KMG-IV): sequencing the most valuable type-strain genomes for metagenomic binning, comparative biology and taxonomic classification.</title>
        <authorList>
            <person name="Goeker M."/>
        </authorList>
    </citation>
    <scope>NUCLEOTIDE SEQUENCE [LARGE SCALE GENOMIC DNA]</scope>
    <source>
        <strain evidence="4 5">DSM 24448</strain>
    </source>
</reference>
<keyword evidence="5" id="KW-1185">Reference proteome</keyword>
<dbReference type="GO" id="GO:0008270">
    <property type="term" value="F:zinc ion binding"/>
    <property type="evidence" value="ECO:0007669"/>
    <property type="project" value="InterPro"/>
</dbReference>
<dbReference type="RefSeq" id="WP_123288461.1">
    <property type="nucleotide sequence ID" value="NZ_JACIJB010000008.1"/>
</dbReference>
<comment type="caution">
    <text evidence="4">The sequence shown here is derived from an EMBL/GenBank/DDBJ whole genome shotgun (WGS) entry which is preliminary data.</text>
</comment>
<dbReference type="GO" id="GO:0070006">
    <property type="term" value="F:metalloaminopeptidase activity"/>
    <property type="evidence" value="ECO:0007669"/>
    <property type="project" value="TreeGrafter"/>
</dbReference>
<evidence type="ECO:0000313" key="5">
    <source>
        <dbReference type="Proteomes" id="UP000548978"/>
    </source>
</evidence>
<evidence type="ECO:0000259" key="3">
    <source>
        <dbReference type="Pfam" id="PF01433"/>
    </source>
</evidence>
<sequence>MRIRILVAALAVSTLTAGSAVAQVSVGAVDQSRGTYEDKFRQFEGESWPSPNDYRTASGAPGHRYWQQQVDYVIDVRLDEDAKALTASQRITYHNNSPDTLTYLWILLDQQDMAEGSMATMASPSSSSETYQFFEALGFERGQTWAGGFQNIVVKGTDGRPLNITQVDALLRVDLPRPLAPGERISFDMTYAMPFAQTMVTGARSGYECFPGSTPAGNCIFQAAQWFPRLAAYSDYEGWHTLPFLGSGEFPLEFGNYQVSITVPADHVVAASGELQNSRDVLTREQQARMEQARSATDAPVYVVTPDEAVAREQGRSTDTRTWRFEAENVRDFAWAASRGFVWDAMAVRQDEPGAEYPTVMAMSFYTKEARPMWDTYSTRAVAHAIDVYGSFTFPYPYPTAQSVNGPVGGMEYPMITFNGARPTRDENGNVINGDATKYALVDVIIHEIGHIWFPMIINSDERQWTWMDEGINTFVEYQATKLWDPDFPSRGEPRDIVRFMTSDNQVPLMTRYDTALNAGNVGYLKPGTALVVLRETVMGRELFDRAFREYAERWKFKRATPYDFFRTMEESSGMDLDWFWRGWFYSTDHVDISLENVVQARLATDEDEEQSEGPPPPGEPEVEVVEPPVPLTIANNAGMQTVIERNPSIDAYDDSADGAYPLTDEQRRAIGRGGRQMIMPLIQEAQSFDSNVYRFSFKNVGGVVMPIILKLTFDDGTSEVVRIPAEIWRYNSQEVSWQYVTDKTLVQTEVDPNWETADADRENNYFPRR</sequence>
<name>A0A7W9E7N4_9CAUL</name>
<dbReference type="EMBL" id="JACIJB010000008">
    <property type="protein sequence ID" value="MBB5661178.1"/>
    <property type="molecule type" value="Genomic_DNA"/>
</dbReference>
<feature type="domain" description="Peptidase M1 membrane alanine aminopeptidase" evidence="3">
    <location>
        <begin position="389"/>
        <end position="584"/>
    </location>
</feature>
<dbReference type="Proteomes" id="UP000548978">
    <property type="component" value="Unassembled WGS sequence"/>
</dbReference>
<proteinExistence type="predicted"/>
<dbReference type="Gene3D" id="1.10.390.10">
    <property type="entry name" value="Neutral Protease Domain 2"/>
    <property type="match status" value="1"/>
</dbReference>